<gene>
    <name evidence="2" type="ORF">EKO24_021215</name>
</gene>
<organism evidence="2 3">
    <name type="scientific">Candidatus Methylobacter oryzae</name>
    <dbReference type="NCBI Taxonomy" id="2497749"/>
    <lineage>
        <taxon>Bacteria</taxon>
        <taxon>Pseudomonadati</taxon>
        <taxon>Pseudomonadota</taxon>
        <taxon>Gammaproteobacteria</taxon>
        <taxon>Methylococcales</taxon>
        <taxon>Methylococcaceae</taxon>
        <taxon>Methylobacter</taxon>
    </lineage>
</organism>
<protein>
    <submittedName>
        <fullName evidence="2">Exosortase system-associated protein, TIGR04073 family</fullName>
    </submittedName>
</protein>
<accession>A0ABY3C4E7</accession>
<feature type="chain" id="PRO_5045857192" evidence="1">
    <location>
        <begin position="23"/>
        <end position="116"/>
    </location>
</feature>
<comment type="caution">
    <text evidence="2">The sequence shown here is derived from an EMBL/GenBank/DDBJ whole genome shotgun (WGS) entry which is preliminary data.</text>
</comment>
<evidence type="ECO:0000256" key="1">
    <source>
        <dbReference type="SAM" id="SignalP"/>
    </source>
</evidence>
<keyword evidence="1" id="KW-0732">Signal</keyword>
<keyword evidence="3" id="KW-1185">Reference proteome</keyword>
<evidence type="ECO:0000313" key="3">
    <source>
        <dbReference type="Proteomes" id="UP000733744"/>
    </source>
</evidence>
<feature type="signal peptide" evidence="1">
    <location>
        <begin position="1"/>
        <end position="22"/>
    </location>
</feature>
<dbReference type="Proteomes" id="UP000733744">
    <property type="component" value="Unassembled WGS sequence"/>
</dbReference>
<evidence type="ECO:0000313" key="2">
    <source>
        <dbReference type="EMBL" id="TRW89584.1"/>
    </source>
</evidence>
<dbReference type="InterPro" id="IPR023824">
    <property type="entry name" value="CHP04073_exosortase-affil"/>
</dbReference>
<proteinExistence type="predicted"/>
<dbReference type="NCBIfam" id="TIGR04073">
    <property type="entry name" value="exo_TIGR04073"/>
    <property type="match status" value="1"/>
</dbReference>
<name>A0ABY3C4E7_9GAMM</name>
<dbReference type="RefSeq" id="WP_127029520.1">
    <property type="nucleotide sequence ID" value="NZ_RYFG02000121.1"/>
</dbReference>
<reference evidence="2 3" key="1">
    <citation type="journal article" date="2019" name="Antonie Van Leeuwenhoek">
        <title>Description of 'Ca. Methylobacter oryzae' KRF1, a novel species from the environmentally important Methylobacter clade 2.</title>
        <authorList>
            <person name="Khatri K."/>
            <person name="Mohite J.A."/>
            <person name="Pandit P.S."/>
            <person name="Bahulikar R."/>
            <person name="Rahalkar M.C."/>
        </authorList>
    </citation>
    <scope>NUCLEOTIDE SEQUENCE [LARGE SCALE GENOMIC DNA]</scope>
    <source>
        <strain evidence="2 3">KRF1</strain>
    </source>
</reference>
<sequence length="116" mass="12426">MRKSHICLLAVLTVFSVSNAYAHSPAKHTSVGHTAAQKFGRGLAGMTTGFLEIPGNIVKETQAKGAVGFPIGLATGLGMTVTRELVGVYEFISAPFPVPSGFRPILTPEYPWDYFE</sequence>
<dbReference type="EMBL" id="RYFG02000121">
    <property type="protein sequence ID" value="TRW89584.1"/>
    <property type="molecule type" value="Genomic_DNA"/>
</dbReference>